<feature type="domain" description="TERF2-interacting telomeric protein 1 Myb" evidence="4">
    <location>
        <begin position="198"/>
        <end position="253"/>
    </location>
</feature>
<dbReference type="InterPro" id="IPR036420">
    <property type="entry name" value="BRCT_dom_sf"/>
</dbReference>
<protein>
    <recommendedName>
        <fullName evidence="2">Telomeric repeat-binding factor 2-interacting protein 1</fullName>
        <shortName evidence="2">TERF2-interacting telomeric protein 1</shortName>
    </recommendedName>
    <alternativeName>
        <fullName evidence="2">Repressor/activator protein 1 homolog</fullName>
    </alternativeName>
</protein>
<keyword evidence="2" id="KW-0805">Transcription regulation</keyword>
<evidence type="ECO:0000256" key="1">
    <source>
        <dbReference type="ARBA" id="ARBA00023242"/>
    </source>
</evidence>
<comment type="subcellular location">
    <subcellularLocation>
        <location evidence="2">Nucleus</location>
    </subcellularLocation>
    <subcellularLocation>
        <location evidence="2">Chromosome</location>
        <location evidence="2">Telomere</location>
    </subcellularLocation>
</comment>
<name>A0A1B6LIL8_9HEMI</name>
<dbReference type="GO" id="GO:0010833">
    <property type="term" value="P:telomere maintenance via telomere lengthening"/>
    <property type="evidence" value="ECO:0007669"/>
    <property type="project" value="UniProtKB-UniRule"/>
</dbReference>
<accession>A0A1B6LIL8</accession>
<comment type="function">
    <text evidence="2">Acts both as a regulator of telomere function and as a transcription regulator. Involved in the regulation of telomere length and protection as a component of the shelterin complex (telosome). Does not bind DNA directly: recruited to telomeric double-stranded 5'-TTAGGG-3' repeats via its interaction with terf2. Independently of its function in telomeres, also acts as a transcription regulator: recruited to extratelomeric 5'-TTAGGG-3' sites via its association with terf2 or other factors, and regulates gene expression.</text>
</comment>
<dbReference type="Pfam" id="PF08914">
    <property type="entry name" value="Myb_Rap1"/>
    <property type="match status" value="1"/>
</dbReference>
<keyword evidence="1 2" id="KW-0539">Nucleus</keyword>
<dbReference type="PANTHER" id="PTHR16466:SF6">
    <property type="entry name" value="TELOMERIC REPEAT-BINDING FACTOR 2-INTERACTING PROTEIN 1"/>
    <property type="match status" value="1"/>
</dbReference>
<evidence type="ECO:0000256" key="3">
    <source>
        <dbReference type="SAM" id="MobiDB-lite"/>
    </source>
</evidence>
<gene>
    <name evidence="5" type="ORF">g.28218</name>
</gene>
<dbReference type="GO" id="GO:0042162">
    <property type="term" value="F:telomeric DNA binding"/>
    <property type="evidence" value="ECO:0007669"/>
    <property type="project" value="TreeGrafter"/>
</dbReference>
<keyword evidence="2" id="KW-0010">Activator</keyword>
<feature type="non-terminal residue" evidence="5">
    <location>
        <position position="1"/>
    </location>
</feature>
<keyword evidence="2" id="KW-0804">Transcription</keyword>
<evidence type="ECO:0000259" key="4">
    <source>
        <dbReference type="Pfam" id="PF08914"/>
    </source>
</evidence>
<keyword evidence="2" id="KW-0779">Telomere</keyword>
<dbReference type="AlphaFoldDB" id="A0A1B6LIL8"/>
<reference evidence="5" key="1">
    <citation type="submission" date="2015-11" db="EMBL/GenBank/DDBJ databases">
        <title>De novo transcriptome assembly of four potential Pierce s Disease insect vectors from Arizona vineyards.</title>
        <authorList>
            <person name="Tassone E.E."/>
        </authorList>
    </citation>
    <scope>NUCLEOTIDE SEQUENCE</scope>
</reference>
<dbReference type="EMBL" id="GEBQ01016451">
    <property type="protein sequence ID" value="JAT23526.1"/>
    <property type="molecule type" value="Transcribed_RNA"/>
</dbReference>
<dbReference type="InterPro" id="IPR039595">
    <property type="entry name" value="TE2IP/Rap1"/>
</dbReference>
<sequence>VVLCRARECGKSEVSHQARKMCSIIIELMDIFPTLIFKCDDTVHSMHFILSLKNISQSKINDLVKLMRHCGAQVSFDLNDASEYSAIIVDHNDVVDFRRPAFTLSYIQECLDRRKTQDISNFRQEATCHIAPGGFCMDVVYYRRQGWSTFITEPKAMNQKAAGHEDNVNRSSSTDEESEDKVQNGLPRKCNKRTRLPYTMKERSKILYYIVTRHEYNRLKGRELWQIMERRKVCPSRTWQSMKEHFIKKILTDLEPYTFLTKDQKKMIRSVFK</sequence>
<dbReference type="Gene3D" id="1.10.10.60">
    <property type="entry name" value="Homeodomain-like"/>
    <property type="match status" value="1"/>
</dbReference>
<evidence type="ECO:0000313" key="5">
    <source>
        <dbReference type="EMBL" id="JAT23526.1"/>
    </source>
</evidence>
<evidence type="ECO:0000256" key="2">
    <source>
        <dbReference type="RuleBase" id="RU367107"/>
    </source>
</evidence>
<proteinExistence type="inferred from homology"/>
<dbReference type="GO" id="GO:0006355">
    <property type="term" value="P:regulation of DNA-templated transcription"/>
    <property type="evidence" value="ECO:0007669"/>
    <property type="project" value="UniProtKB-UniRule"/>
</dbReference>
<dbReference type="SUPFAM" id="SSF52113">
    <property type="entry name" value="BRCT domain"/>
    <property type="match status" value="1"/>
</dbReference>
<dbReference type="GO" id="GO:0070187">
    <property type="term" value="C:shelterin complex"/>
    <property type="evidence" value="ECO:0007669"/>
    <property type="project" value="TreeGrafter"/>
</dbReference>
<keyword evidence="2" id="KW-0158">Chromosome</keyword>
<comment type="subunit">
    <text evidence="2">Homodimer.</text>
</comment>
<dbReference type="GO" id="GO:0031848">
    <property type="term" value="P:protection from non-homologous end joining at telomere"/>
    <property type="evidence" value="ECO:0007669"/>
    <property type="project" value="TreeGrafter"/>
</dbReference>
<organism evidence="5">
    <name type="scientific">Graphocephala atropunctata</name>
    <dbReference type="NCBI Taxonomy" id="36148"/>
    <lineage>
        <taxon>Eukaryota</taxon>
        <taxon>Metazoa</taxon>
        <taxon>Ecdysozoa</taxon>
        <taxon>Arthropoda</taxon>
        <taxon>Hexapoda</taxon>
        <taxon>Insecta</taxon>
        <taxon>Pterygota</taxon>
        <taxon>Neoptera</taxon>
        <taxon>Paraneoptera</taxon>
        <taxon>Hemiptera</taxon>
        <taxon>Auchenorrhyncha</taxon>
        <taxon>Membracoidea</taxon>
        <taxon>Cicadellidae</taxon>
        <taxon>Cicadellinae</taxon>
        <taxon>Cicadellini</taxon>
        <taxon>Graphocephala</taxon>
    </lineage>
</organism>
<dbReference type="PANTHER" id="PTHR16466">
    <property type="entry name" value="TELOMERE REPEAT-BINDING FACTOR 2-INTERACTING PROTEIN 1"/>
    <property type="match status" value="1"/>
</dbReference>
<comment type="similarity">
    <text evidence="2">Belongs to the RAP1 family.</text>
</comment>
<feature type="region of interest" description="Disordered" evidence="3">
    <location>
        <begin position="158"/>
        <end position="187"/>
    </location>
</feature>
<dbReference type="InterPro" id="IPR015010">
    <property type="entry name" value="TERF2IP_Myb"/>
</dbReference>